<feature type="short sequence motif" description="GXSXG" evidence="4">
    <location>
        <begin position="49"/>
        <end position="53"/>
    </location>
</feature>
<dbReference type="STRING" id="34027.SAMN05421829_103202"/>
<reference evidence="7" key="1">
    <citation type="submission" date="2017-01" db="EMBL/GenBank/DDBJ databases">
        <authorList>
            <person name="Varghese N."/>
            <person name="Submissions S."/>
        </authorList>
    </citation>
    <scope>NUCLEOTIDE SEQUENCE [LARGE SCALE GENOMIC DNA]</scope>
    <source>
        <strain evidence="7">ATCC 51758</strain>
    </source>
</reference>
<evidence type="ECO:0000313" key="7">
    <source>
        <dbReference type="Proteomes" id="UP000186819"/>
    </source>
</evidence>
<evidence type="ECO:0000256" key="4">
    <source>
        <dbReference type="PROSITE-ProRule" id="PRU01161"/>
    </source>
</evidence>
<name>A0A1N6RDU4_9RHOO</name>
<sequence>MFEPTPQNPGKSGPVIGLALGSGAARGWAHLGVLRVLAREGIEPQIICGCSIGAFVGAAMASGDLDKLTQWAEALKWQDVVSLLDVSLRGGLIKGEKLIQFFERNFVDRDFSQLDRSFACVATELETGREIWLREGSVAQAVRASIALPGLFTPIVRDGRLLVDGGLVNPVPVSLCRAMGADVVIAVDLGSDMIGKAWRATPVEQVEETSEGWTERLFARLGLPTNGNGNGRAVQAAGADASLPSLMTVLTSSINIMQVRIARSRLAGEPAEVQISPRLAHIGTMDFHRAREAIAEGEAAVTGMLPALRYVLGRTVAGDAV</sequence>
<protein>
    <submittedName>
        <fullName evidence="6">NTE family protein</fullName>
    </submittedName>
</protein>
<keyword evidence="2 4" id="KW-0442">Lipid degradation</keyword>
<feature type="active site" description="Proton acceptor" evidence="4">
    <location>
        <position position="164"/>
    </location>
</feature>
<keyword evidence="1 4" id="KW-0378">Hydrolase</keyword>
<dbReference type="AlphaFoldDB" id="A0A1N6RDU4"/>
<organism evidence="6 7">
    <name type="scientific">Aromatoleum tolulyticum</name>
    <dbReference type="NCBI Taxonomy" id="34027"/>
    <lineage>
        <taxon>Bacteria</taxon>
        <taxon>Pseudomonadati</taxon>
        <taxon>Pseudomonadota</taxon>
        <taxon>Betaproteobacteria</taxon>
        <taxon>Rhodocyclales</taxon>
        <taxon>Rhodocyclaceae</taxon>
        <taxon>Aromatoleum</taxon>
    </lineage>
</organism>
<dbReference type="PANTHER" id="PTHR14226:SF76">
    <property type="entry name" value="NTE FAMILY PROTEIN RSSA"/>
    <property type="match status" value="1"/>
</dbReference>
<proteinExistence type="predicted"/>
<dbReference type="InterPro" id="IPR016035">
    <property type="entry name" value="Acyl_Trfase/lysoPLipase"/>
</dbReference>
<dbReference type="GO" id="GO:0016042">
    <property type="term" value="P:lipid catabolic process"/>
    <property type="evidence" value="ECO:0007669"/>
    <property type="project" value="UniProtKB-UniRule"/>
</dbReference>
<keyword evidence="3 4" id="KW-0443">Lipid metabolism</keyword>
<dbReference type="InterPro" id="IPR050301">
    <property type="entry name" value="NTE"/>
</dbReference>
<dbReference type="RefSeq" id="WP_076601196.1">
    <property type="nucleotide sequence ID" value="NZ_FTMD01000003.1"/>
</dbReference>
<gene>
    <name evidence="6" type="ORF">SAMN05421829_103202</name>
</gene>
<evidence type="ECO:0000256" key="2">
    <source>
        <dbReference type="ARBA" id="ARBA00022963"/>
    </source>
</evidence>
<dbReference type="OrthoDB" id="5290098at2"/>
<keyword evidence="7" id="KW-1185">Reference proteome</keyword>
<evidence type="ECO:0000256" key="3">
    <source>
        <dbReference type="ARBA" id="ARBA00023098"/>
    </source>
</evidence>
<evidence type="ECO:0000259" key="5">
    <source>
        <dbReference type="PROSITE" id="PS51635"/>
    </source>
</evidence>
<dbReference type="EMBL" id="FTMD01000003">
    <property type="protein sequence ID" value="SIQ27003.1"/>
    <property type="molecule type" value="Genomic_DNA"/>
</dbReference>
<feature type="domain" description="PNPLA" evidence="5">
    <location>
        <begin position="18"/>
        <end position="177"/>
    </location>
</feature>
<comment type="caution">
    <text evidence="4">Lacks conserved residue(s) required for the propagation of feature annotation.</text>
</comment>
<dbReference type="Gene3D" id="3.40.1090.10">
    <property type="entry name" value="Cytosolic phospholipase A2 catalytic domain"/>
    <property type="match status" value="2"/>
</dbReference>
<evidence type="ECO:0000313" key="6">
    <source>
        <dbReference type="EMBL" id="SIQ27003.1"/>
    </source>
</evidence>
<dbReference type="GO" id="GO:0016787">
    <property type="term" value="F:hydrolase activity"/>
    <property type="evidence" value="ECO:0007669"/>
    <property type="project" value="UniProtKB-UniRule"/>
</dbReference>
<feature type="short sequence motif" description="DGA/G" evidence="4">
    <location>
        <begin position="164"/>
        <end position="166"/>
    </location>
</feature>
<accession>A0A1N6RDU4</accession>
<dbReference type="Proteomes" id="UP000186819">
    <property type="component" value="Unassembled WGS sequence"/>
</dbReference>
<dbReference type="PROSITE" id="PS51635">
    <property type="entry name" value="PNPLA"/>
    <property type="match status" value="1"/>
</dbReference>
<dbReference type="Pfam" id="PF01734">
    <property type="entry name" value="Patatin"/>
    <property type="match status" value="1"/>
</dbReference>
<dbReference type="PANTHER" id="PTHR14226">
    <property type="entry name" value="NEUROPATHY TARGET ESTERASE/SWISS CHEESE D.MELANOGASTER"/>
    <property type="match status" value="1"/>
</dbReference>
<feature type="active site" description="Nucleophile" evidence="4">
    <location>
        <position position="51"/>
    </location>
</feature>
<dbReference type="NCBIfam" id="NF007623">
    <property type="entry name" value="PRK10279.1"/>
    <property type="match status" value="1"/>
</dbReference>
<evidence type="ECO:0000256" key="1">
    <source>
        <dbReference type="ARBA" id="ARBA00022801"/>
    </source>
</evidence>
<dbReference type="InterPro" id="IPR002641">
    <property type="entry name" value="PNPLA_dom"/>
</dbReference>
<dbReference type="SUPFAM" id="SSF52151">
    <property type="entry name" value="FabD/lysophospholipase-like"/>
    <property type="match status" value="1"/>
</dbReference>